<name>A0AAV5VBM8_9BILA</name>
<evidence type="ECO:0000256" key="1">
    <source>
        <dbReference type="SAM" id="SignalP"/>
    </source>
</evidence>
<evidence type="ECO:0000313" key="2">
    <source>
        <dbReference type="EMBL" id="GMT15869.1"/>
    </source>
</evidence>
<protein>
    <submittedName>
        <fullName evidence="2">Uncharacterized protein</fullName>
    </submittedName>
</protein>
<gene>
    <name evidence="2" type="ORF">PFISCL1PPCAC_7166</name>
</gene>
<organism evidence="2 3">
    <name type="scientific">Pristionchus fissidentatus</name>
    <dbReference type="NCBI Taxonomy" id="1538716"/>
    <lineage>
        <taxon>Eukaryota</taxon>
        <taxon>Metazoa</taxon>
        <taxon>Ecdysozoa</taxon>
        <taxon>Nematoda</taxon>
        <taxon>Chromadorea</taxon>
        <taxon>Rhabditida</taxon>
        <taxon>Rhabditina</taxon>
        <taxon>Diplogasteromorpha</taxon>
        <taxon>Diplogasteroidea</taxon>
        <taxon>Neodiplogasteridae</taxon>
        <taxon>Pristionchus</taxon>
    </lineage>
</organism>
<reference evidence="2" key="1">
    <citation type="submission" date="2023-10" db="EMBL/GenBank/DDBJ databases">
        <title>Genome assembly of Pristionchus species.</title>
        <authorList>
            <person name="Yoshida K."/>
            <person name="Sommer R.J."/>
        </authorList>
    </citation>
    <scope>NUCLEOTIDE SEQUENCE</scope>
    <source>
        <strain evidence="2">RS5133</strain>
    </source>
</reference>
<keyword evidence="1" id="KW-0732">Signal</keyword>
<keyword evidence="3" id="KW-1185">Reference proteome</keyword>
<evidence type="ECO:0000313" key="3">
    <source>
        <dbReference type="Proteomes" id="UP001432322"/>
    </source>
</evidence>
<feature type="signal peptide" evidence="1">
    <location>
        <begin position="1"/>
        <end position="33"/>
    </location>
</feature>
<dbReference type="Proteomes" id="UP001432322">
    <property type="component" value="Unassembled WGS sequence"/>
</dbReference>
<dbReference type="EMBL" id="BTSY01000002">
    <property type="protein sequence ID" value="GMT15869.1"/>
    <property type="molecule type" value="Genomic_DNA"/>
</dbReference>
<accession>A0AAV5VBM8</accession>
<comment type="caution">
    <text evidence="2">The sequence shown here is derived from an EMBL/GenBank/DDBJ whole genome shotgun (WGS) entry which is preliminary data.</text>
</comment>
<feature type="chain" id="PRO_5043383384" evidence="1">
    <location>
        <begin position="34"/>
        <end position="62"/>
    </location>
</feature>
<proteinExistence type="predicted"/>
<sequence length="62" mass="6743">LSMNGSRTGPDSGGCRIRIFLLVTIVLCQAVKATDVNYEEKSAKCYFDIHNNIGCSCTGNTR</sequence>
<dbReference type="AlphaFoldDB" id="A0AAV5VBM8"/>
<feature type="non-terminal residue" evidence="2">
    <location>
        <position position="1"/>
    </location>
</feature>